<organism evidence="1 2">
    <name type="scientific">Acinetobacter lwoffii</name>
    <dbReference type="NCBI Taxonomy" id="28090"/>
    <lineage>
        <taxon>Bacteria</taxon>
        <taxon>Pseudomonadati</taxon>
        <taxon>Pseudomonadota</taxon>
        <taxon>Gammaproteobacteria</taxon>
        <taxon>Moraxellales</taxon>
        <taxon>Moraxellaceae</taxon>
        <taxon>Acinetobacter</taxon>
    </lineage>
</organism>
<sequence length="101" mass="11653">MKLKDRLLIVRRSLLIALNPRTDGVYYKTIQKGGSVKGNLIFTDKEKATSLYEADLVDLFVNRCEPTSELLTRRIKGFCLIVQEHWNAKNPNDPVEFVKEE</sequence>
<evidence type="ECO:0000313" key="1">
    <source>
        <dbReference type="EMBL" id="MDR6628344.1"/>
    </source>
</evidence>
<protein>
    <submittedName>
        <fullName evidence="1">Uncharacterized protein</fullName>
    </submittedName>
</protein>
<dbReference type="EMBL" id="JAVDSC010000001">
    <property type="protein sequence ID" value="MDR6628344.1"/>
    <property type="molecule type" value="Genomic_DNA"/>
</dbReference>
<gene>
    <name evidence="1" type="ORF">J2X86_000332</name>
</gene>
<accession>A0AAW8LHW1</accession>
<dbReference type="RefSeq" id="WP_310076696.1">
    <property type="nucleotide sequence ID" value="NZ_JAVDSC010000001.1"/>
</dbReference>
<reference evidence="1" key="1">
    <citation type="submission" date="2023-07" db="EMBL/GenBank/DDBJ databases">
        <title>Sorghum-associated microbial communities from plants grown in Nebraska, USA.</title>
        <authorList>
            <person name="Schachtman D."/>
        </authorList>
    </citation>
    <scope>NUCLEOTIDE SEQUENCE</scope>
    <source>
        <strain evidence="1">BE44</strain>
    </source>
</reference>
<dbReference type="Proteomes" id="UP001262767">
    <property type="component" value="Unassembled WGS sequence"/>
</dbReference>
<name>A0AAW8LHW1_ACILW</name>
<comment type="caution">
    <text evidence="1">The sequence shown here is derived from an EMBL/GenBank/DDBJ whole genome shotgun (WGS) entry which is preliminary data.</text>
</comment>
<evidence type="ECO:0000313" key="2">
    <source>
        <dbReference type="Proteomes" id="UP001262767"/>
    </source>
</evidence>
<dbReference type="AlphaFoldDB" id="A0AAW8LHW1"/>
<proteinExistence type="predicted"/>